<keyword evidence="2" id="KW-1185">Reference proteome</keyword>
<dbReference type="EMBL" id="RWJI01000001">
    <property type="protein sequence ID" value="RRQ51668.1"/>
    <property type="molecule type" value="Genomic_DNA"/>
</dbReference>
<organism evidence="1 2">
    <name type="scientific">Sphingorhabdus wooponensis</name>
    <dbReference type="NCBI Taxonomy" id="940136"/>
    <lineage>
        <taxon>Bacteria</taxon>
        <taxon>Pseudomonadati</taxon>
        <taxon>Pseudomonadota</taxon>
        <taxon>Alphaproteobacteria</taxon>
        <taxon>Sphingomonadales</taxon>
        <taxon>Sphingomonadaceae</taxon>
        <taxon>Sphingorhabdus</taxon>
    </lineage>
</organism>
<dbReference type="Proteomes" id="UP000268553">
    <property type="component" value="Unassembled WGS sequence"/>
</dbReference>
<dbReference type="CDD" id="cd08054">
    <property type="entry name" value="gp6"/>
    <property type="match status" value="1"/>
</dbReference>
<sequence length="179" mass="19029">MLSLDPLGLDSAMLAEVRAYVRVDAGVDDNMIAACAVAAIEHAEQFTRQILIRRGANDIVTTGSGWQILQAMPVQSVVSVTGIPAEGARFAMAASAWETKISSRGEAYFRVLQPGIAGRAEVSLIAGLSANWASLPESLRLGLLRLASYFYNNRDAGDDAGPPAAALALLLPFRRMQLA</sequence>
<protein>
    <recommendedName>
        <fullName evidence="3">Phage gp6-like head-tail connector protein</fullName>
    </recommendedName>
</protein>
<evidence type="ECO:0000313" key="1">
    <source>
        <dbReference type="EMBL" id="RRQ51668.1"/>
    </source>
</evidence>
<reference evidence="1 2" key="1">
    <citation type="submission" date="2018-12" db="EMBL/GenBank/DDBJ databases">
        <authorList>
            <person name="Kim S.-J."/>
            <person name="Jung G.-Y."/>
        </authorList>
    </citation>
    <scope>NUCLEOTIDE SEQUENCE [LARGE SCALE GENOMIC DNA]</scope>
    <source>
        <strain evidence="1 2">03SU3-P</strain>
    </source>
</reference>
<proteinExistence type="predicted"/>
<dbReference type="OrthoDB" id="8478788at2"/>
<name>A0A426RRU4_9SPHN</name>
<accession>A0A426RRU4</accession>
<evidence type="ECO:0008006" key="3">
    <source>
        <dbReference type="Google" id="ProtNLM"/>
    </source>
</evidence>
<evidence type="ECO:0000313" key="2">
    <source>
        <dbReference type="Proteomes" id="UP000268553"/>
    </source>
</evidence>
<dbReference type="Gene3D" id="1.10.3230.30">
    <property type="entry name" value="Phage gp6-like head-tail connector protein"/>
    <property type="match status" value="1"/>
</dbReference>
<dbReference type="RefSeq" id="WP_125229681.1">
    <property type="nucleotide sequence ID" value="NZ_RWJI01000001.1"/>
</dbReference>
<gene>
    <name evidence="1" type="ORF">D7D48_01860</name>
</gene>
<dbReference type="NCBIfam" id="TIGR02215">
    <property type="entry name" value="phage_chp_gp8"/>
    <property type="match status" value="1"/>
</dbReference>
<dbReference type="AlphaFoldDB" id="A0A426RRU4"/>
<dbReference type="InterPro" id="IPR011738">
    <property type="entry name" value="Phage_CHP"/>
</dbReference>
<comment type="caution">
    <text evidence="1">The sequence shown here is derived from an EMBL/GenBank/DDBJ whole genome shotgun (WGS) entry which is preliminary data.</text>
</comment>